<organism evidence="10 11">
    <name type="scientific">Aerosakkonema funiforme FACHB-1375</name>
    <dbReference type="NCBI Taxonomy" id="2949571"/>
    <lineage>
        <taxon>Bacteria</taxon>
        <taxon>Bacillati</taxon>
        <taxon>Cyanobacteriota</taxon>
        <taxon>Cyanophyceae</taxon>
        <taxon>Oscillatoriophycideae</taxon>
        <taxon>Aerosakkonematales</taxon>
        <taxon>Aerosakkonemataceae</taxon>
        <taxon>Aerosakkonema</taxon>
    </lineage>
</organism>
<dbReference type="Proteomes" id="UP000641646">
    <property type="component" value="Unassembled WGS sequence"/>
</dbReference>
<dbReference type="PROSITE" id="PS50005">
    <property type="entry name" value="TPR"/>
    <property type="match status" value="7"/>
</dbReference>
<evidence type="ECO:0000256" key="8">
    <source>
        <dbReference type="PROSITE-ProRule" id="PRU00339"/>
    </source>
</evidence>
<evidence type="ECO:0000256" key="7">
    <source>
        <dbReference type="ARBA" id="ARBA00022803"/>
    </source>
</evidence>
<dbReference type="AlphaFoldDB" id="A0A926ZJI1"/>
<dbReference type="InterPro" id="IPR051939">
    <property type="entry name" value="Glycosyltr_41/O-GlcNAc_trsf"/>
</dbReference>
<dbReference type="Gene3D" id="1.25.40.10">
    <property type="entry name" value="Tetratricopeptide repeat domain"/>
    <property type="match status" value="4"/>
</dbReference>
<keyword evidence="7 8" id="KW-0802">TPR repeat</keyword>
<reference evidence="10" key="2">
    <citation type="submission" date="2020-08" db="EMBL/GenBank/DDBJ databases">
        <authorList>
            <person name="Chen M."/>
            <person name="Teng W."/>
            <person name="Zhao L."/>
            <person name="Hu C."/>
            <person name="Zhou Y."/>
            <person name="Han B."/>
            <person name="Song L."/>
            <person name="Shu W."/>
        </authorList>
    </citation>
    <scope>NUCLEOTIDE SEQUENCE</scope>
    <source>
        <strain evidence="10">FACHB-1375</strain>
    </source>
</reference>
<feature type="repeat" description="TPR" evidence="8">
    <location>
        <begin position="208"/>
        <end position="241"/>
    </location>
</feature>
<evidence type="ECO:0000313" key="10">
    <source>
        <dbReference type="EMBL" id="MBD2184387.1"/>
    </source>
</evidence>
<evidence type="ECO:0000259" key="9">
    <source>
        <dbReference type="Pfam" id="PF13844"/>
    </source>
</evidence>
<evidence type="ECO:0000256" key="6">
    <source>
        <dbReference type="ARBA" id="ARBA00022737"/>
    </source>
</evidence>
<dbReference type="Pfam" id="PF13432">
    <property type="entry name" value="TPR_16"/>
    <property type="match status" value="1"/>
</dbReference>
<evidence type="ECO:0000256" key="1">
    <source>
        <dbReference type="ARBA" id="ARBA00004922"/>
    </source>
</evidence>
<keyword evidence="11" id="KW-1185">Reference proteome</keyword>
<keyword evidence="6" id="KW-0677">Repeat</keyword>
<keyword evidence="5" id="KW-0808">Transferase</keyword>
<dbReference type="InterPro" id="IPR029489">
    <property type="entry name" value="OGT/SEC/SPY_C"/>
</dbReference>
<evidence type="ECO:0000256" key="3">
    <source>
        <dbReference type="ARBA" id="ARBA00011970"/>
    </source>
</evidence>
<feature type="repeat" description="TPR" evidence="8">
    <location>
        <begin position="140"/>
        <end position="173"/>
    </location>
</feature>
<feature type="repeat" description="TPR" evidence="8">
    <location>
        <begin position="242"/>
        <end position="275"/>
    </location>
</feature>
<protein>
    <recommendedName>
        <fullName evidence="3">protein O-GlcNAc transferase</fullName>
        <ecNumber evidence="3">2.4.1.255</ecNumber>
    </recommendedName>
</protein>
<dbReference type="InterPro" id="IPR011990">
    <property type="entry name" value="TPR-like_helical_dom_sf"/>
</dbReference>
<feature type="domain" description="O-GlcNAc transferase C-terminal" evidence="9">
    <location>
        <begin position="538"/>
        <end position="714"/>
    </location>
</feature>
<name>A0A926ZJI1_9CYAN</name>
<dbReference type="Pfam" id="PF13844">
    <property type="entry name" value="Glyco_transf_41"/>
    <property type="match status" value="2"/>
</dbReference>
<dbReference type="SUPFAM" id="SSF53756">
    <property type="entry name" value="UDP-Glycosyltransferase/glycogen phosphorylase"/>
    <property type="match status" value="1"/>
</dbReference>
<sequence>MLTLSQAIALAYQSLQIGQISQAQSICQQILQQQPDCAEALYLLGAIAHQSGKLDDAILYYLQTIAFSPAYAEAYYSLAAALHQQGQLLEAISYYQQAIALKPGYTDAHYNLANAFQQVGDFSAAILHYQQVISCHPQDAEAYANLANIYLEQGFIDAAIPHYRQAIALRPDVPGIYYNLGKALLDLHKYAEAIVPYQQALSLAPQYLDAYLGLGTAFTYLFRYEEAIACFQQALAIEPNSPETYLNWGIALAYQNQVEKAIESFQKALQLKPDSAPAYWENAFILPIIYDTFEQISFWRQRFCREVNQLIRQTWLNPSLRQFALKILNQKAINFYPAYQGYNERGIQRKLGKFVHQLMAEKYPQWSIALPMPRLGKNEKIRIGYISTHLRNHSVTKLIFGWLKNCDRQQFEIYTYQVAPEVDFITEKIRDRSDKFYHIYGNIETICQQVMADQLHILMFADIGMNPLTYQIAALRLAPVQCVTWGHPVTTGLPTIDYFLSGDLMEPENARSHYSEKLFCLPNIGMCYQKPEIPELSNTRADFQLRKDAIVYLSCQSLFKYLPQYDRIFAEIAKRVPQAQFTFISHDAATVNAQFQERLKRAFAKFDLHSEDYCILQPRMSQIEYFNLNLLADIFLDTFSWSGGNTTLEAIACGLPVVTCPGKFMRGRHSYGILKMMGMTETIAQNESEYIDIAVKLGLDLDWRQEIVRKTYESHSLVYEDKTCITALESFYKTVVLERQKSVGADR</sequence>
<keyword evidence="4" id="KW-0328">Glycosyltransferase</keyword>
<feature type="repeat" description="TPR" evidence="8">
    <location>
        <begin position="72"/>
        <end position="105"/>
    </location>
</feature>
<dbReference type="Pfam" id="PF14559">
    <property type="entry name" value="TPR_19"/>
    <property type="match status" value="1"/>
</dbReference>
<gene>
    <name evidence="10" type="ORF">H6G03_25520</name>
</gene>
<dbReference type="EC" id="2.4.1.255" evidence="3"/>
<dbReference type="PROSITE" id="PS50293">
    <property type="entry name" value="TPR_REGION"/>
    <property type="match status" value="5"/>
</dbReference>
<accession>A0A926ZJI1</accession>
<evidence type="ECO:0000256" key="4">
    <source>
        <dbReference type="ARBA" id="ARBA00022676"/>
    </source>
</evidence>
<dbReference type="RefSeq" id="WP_190470665.1">
    <property type="nucleotide sequence ID" value="NZ_JACJPW010000081.1"/>
</dbReference>
<dbReference type="PANTHER" id="PTHR44835:SF1">
    <property type="entry name" value="PROTEIN O-GLCNAC TRANSFERASE"/>
    <property type="match status" value="1"/>
</dbReference>
<dbReference type="Pfam" id="PF13414">
    <property type="entry name" value="TPR_11"/>
    <property type="match status" value="1"/>
</dbReference>
<dbReference type="SUPFAM" id="SSF48452">
    <property type="entry name" value="TPR-like"/>
    <property type="match status" value="2"/>
</dbReference>
<dbReference type="SMART" id="SM00028">
    <property type="entry name" value="TPR"/>
    <property type="match status" value="8"/>
</dbReference>
<evidence type="ECO:0000256" key="5">
    <source>
        <dbReference type="ARBA" id="ARBA00022679"/>
    </source>
</evidence>
<evidence type="ECO:0000256" key="2">
    <source>
        <dbReference type="ARBA" id="ARBA00005386"/>
    </source>
</evidence>
<feature type="repeat" description="TPR" evidence="8">
    <location>
        <begin position="38"/>
        <end position="71"/>
    </location>
</feature>
<comment type="pathway">
    <text evidence="1">Protein modification; protein glycosylation.</text>
</comment>
<dbReference type="GO" id="GO:0097363">
    <property type="term" value="F:protein O-acetylglucosaminyltransferase activity"/>
    <property type="evidence" value="ECO:0007669"/>
    <property type="project" value="UniProtKB-EC"/>
</dbReference>
<dbReference type="Pfam" id="PF00515">
    <property type="entry name" value="TPR_1"/>
    <property type="match status" value="2"/>
</dbReference>
<dbReference type="Gene3D" id="3.40.50.2000">
    <property type="entry name" value="Glycogen Phosphorylase B"/>
    <property type="match status" value="1"/>
</dbReference>
<evidence type="ECO:0000313" key="11">
    <source>
        <dbReference type="Proteomes" id="UP000641646"/>
    </source>
</evidence>
<comment type="caution">
    <text evidence="10">The sequence shown here is derived from an EMBL/GenBank/DDBJ whole genome shotgun (WGS) entry which is preliminary data.</text>
</comment>
<feature type="domain" description="O-GlcNAc transferase C-terminal" evidence="9">
    <location>
        <begin position="377"/>
        <end position="523"/>
    </location>
</feature>
<dbReference type="Gene3D" id="3.40.50.11380">
    <property type="match status" value="1"/>
</dbReference>
<comment type="similarity">
    <text evidence="2">Belongs to the glycosyltransferase 41 family. O-GlcNAc transferase subfamily.</text>
</comment>
<feature type="repeat" description="TPR" evidence="8">
    <location>
        <begin position="106"/>
        <end position="139"/>
    </location>
</feature>
<dbReference type="SUPFAM" id="SSF116965">
    <property type="entry name" value="Hypothetical protein MPN330"/>
    <property type="match status" value="1"/>
</dbReference>
<dbReference type="EMBL" id="JACJPW010000081">
    <property type="protein sequence ID" value="MBD2184387.1"/>
    <property type="molecule type" value="Genomic_DNA"/>
</dbReference>
<reference evidence="10" key="1">
    <citation type="journal article" date="2015" name="ISME J.">
        <title>Draft Genome Sequence of Streptomyces incarnatus NRRL8089, which Produces the Nucleoside Antibiotic Sinefungin.</title>
        <authorList>
            <person name="Oshima K."/>
            <person name="Hattori M."/>
            <person name="Shimizu H."/>
            <person name="Fukuda K."/>
            <person name="Nemoto M."/>
            <person name="Inagaki K."/>
            <person name="Tamura T."/>
        </authorList>
    </citation>
    <scope>NUCLEOTIDE SEQUENCE</scope>
    <source>
        <strain evidence="10">FACHB-1375</strain>
    </source>
</reference>
<dbReference type="PANTHER" id="PTHR44835">
    <property type="entry name" value="UDP-N-ACETYLGLUCOSAMINE--PEPTIDE N-ACETYLGLUCOSAMINYLTRANSFERASE SPINDLY-RELATED"/>
    <property type="match status" value="1"/>
</dbReference>
<proteinExistence type="inferred from homology"/>
<feature type="repeat" description="TPR" evidence="8">
    <location>
        <begin position="174"/>
        <end position="207"/>
    </location>
</feature>
<dbReference type="InterPro" id="IPR019734">
    <property type="entry name" value="TPR_rpt"/>
</dbReference>